<evidence type="ECO:0000313" key="1">
    <source>
        <dbReference type="EMBL" id="PZP48920.1"/>
    </source>
</evidence>
<sequence>MFYNENEQKQLELETCCPIQGNLNSGLQLFRIYHQRKEIFAKTITSLHFPQYFSFLLTGKKYSDITSIGCHTSLWDFGKNNFHDWLKPLGIDSKLAPVVANDTVEEVKFDGASLLVGIGIHDSSAALVPYLKSIKDPFLLISTGTWSITLNPFNNNPLTQEELKTGGLCYMNYLGKPVKASRVFLGNVYEKELNRILAFYQTHKEHIQSLDFDLTLFSTVKPLDINYNSKDDFLLEKFPFSSIELNHFSDYKQAYFQLIFELVNVQINSVKSADPNNEIKQIFIDGDFGHNVVFMKAVAYLLKEKKIFAAEVPQSTSIGAALVIHDHWNDLPIDESIIRLEEYISVHNSIV</sequence>
<evidence type="ECO:0000313" key="2">
    <source>
        <dbReference type="Proteomes" id="UP000249645"/>
    </source>
</evidence>
<dbReference type="GO" id="GO:0016301">
    <property type="term" value="F:kinase activity"/>
    <property type="evidence" value="ECO:0007669"/>
    <property type="project" value="UniProtKB-KW"/>
</dbReference>
<accession>A0A2W5F5M5</accession>
<gene>
    <name evidence="1" type="ORF">DI598_09060</name>
</gene>
<dbReference type="Proteomes" id="UP000249645">
    <property type="component" value="Unassembled WGS sequence"/>
</dbReference>
<proteinExistence type="predicted"/>
<keyword evidence="1" id="KW-0418">Kinase</keyword>
<name>A0A2W5F5M5_9SPHI</name>
<dbReference type="EMBL" id="QFOI01000138">
    <property type="protein sequence ID" value="PZP48920.1"/>
    <property type="molecule type" value="Genomic_DNA"/>
</dbReference>
<dbReference type="Gene3D" id="3.30.420.40">
    <property type="match status" value="2"/>
</dbReference>
<reference evidence="1 2" key="1">
    <citation type="submission" date="2017-11" db="EMBL/GenBank/DDBJ databases">
        <title>Infants hospitalized years apart are colonized by the same room-sourced microbial strains.</title>
        <authorList>
            <person name="Brooks B."/>
            <person name="Olm M.R."/>
            <person name="Firek B.A."/>
            <person name="Baker R."/>
            <person name="Thomas B.C."/>
            <person name="Morowitz M.J."/>
            <person name="Banfield J.F."/>
        </authorList>
    </citation>
    <scope>NUCLEOTIDE SEQUENCE [LARGE SCALE GENOMIC DNA]</scope>
    <source>
        <strain evidence="1">S2_009_000_R2_76</strain>
    </source>
</reference>
<comment type="caution">
    <text evidence="1">The sequence shown here is derived from an EMBL/GenBank/DDBJ whole genome shotgun (WGS) entry which is preliminary data.</text>
</comment>
<keyword evidence="1" id="KW-0808">Transferase</keyword>
<organism evidence="1 2">
    <name type="scientific">Pseudopedobacter saltans</name>
    <dbReference type="NCBI Taxonomy" id="151895"/>
    <lineage>
        <taxon>Bacteria</taxon>
        <taxon>Pseudomonadati</taxon>
        <taxon>Bacteroidota</taxon>
        <taxon>Sphingobacteriia</taxon>
        <taxon>Sphingobacteriales</taxon>
        <taxon>Sphingobacteriaceae</taxon>
        <taxon>Pseudopedobacter</taxon>
    </lineage>
</organism>
<dbReference type="AlphaFoldDB" id="A0A2W5F5M5"/>
<protein>
    <submittedName>
        <fullName evidence="1">Carbohydrate kinase</fullName>
    </submittedName>
</protein>